<feature type="transmembrane region" description="Helical" evidence="1">
    <location>
        <begin position="214"/>
        <end position="240"/>
    </location>
</feature>
<protein>
    <submittedName>
        <fullName evidence="2">Uncharacterized protein</fullName>
    </submittedName>
</protein>
<comment type="caution">
    <text evidence="2">The sequence shown here is derived from an EMBL/GenBank/DDBJ whole genome shotgun (WGS) entry which is preliminary data.</text>
</comment>
<dbReference type="EMBL" id="QFAY01000004">
    <property type="protein sequence ID" value="MBP2620318.1"/>
    <property type="molecule type" value="Genomic_DNA"/>
</dbReference>
<accession>A0ABS5AUS1</accession>
<evidence type="ECO:0000313" key="2">
    <source>
        <dbReference type="EMBL" id="MBP2620318.1"/>
    </source>
</evidence>
<keyword evidence="3" id="KW-1185">Reference proteome</keyword>
<proteinExistence type="predicted"/>
<organism evidence="2 3">
    <name type="scientific">Streptococcus panodentis</name>
    <dbReference type="NCBI Taxonomy" id="1581472"/>
    <lineage>
        <taxon>Bacteria</taxon>
        <taxon>Bacillati</taxon>
        <taxon>Bacillota</taxon>
        <taxon>Bacilli</taxon>
        <taxon>Lactobacillales</taxon>
        <taxon>Streptococcaceae</taxon>
        <taxon>Streptococcus</taxon>
    </lineage>
</organism>
<keyword evidence="1" id="KW-1133">Transmembrane helix</keyword>
<keyword evidence="1" id="KW-0472">Membrane</keyword>
<feature type="transmembrane region" description="Helical" evidence="1">
    <location>
        <begin position="50"/>
        <end position="71"/>
    </location>
</feature>
<evidence type="ECO:0000313" key="3">
    <source>
        <dbReference type="Proteomes" id="UP001519349"/>
    </source>
</evidence>
<gene>
    <name evidence="2" type="ORF">DHL47_03015</name>
</gene>
<dbReference type="Proteomes" id="UP001519349">
    <property type="component" value="Unassembled WGS sequence"/>
</dbReference>
<sequence>MNEVKVFRILKRAWVSMTDYYFVWLGGLLLIGIPLVLLGAVLFFHISNWSYQSILILTCLAFLIAFGLAYINKFSLTMVRSPYLVKLYLGPGIWYSISDGFFTRLLYSFIVSAVQVLLLYMGWTTIGVSLGVASLFTFYRLAISPESVVIFQFLFPFLFMVFYLLFTFLVDSHFFLLPYIIQDTSSADNLSRPLSFMGCLKKSVTLMDGYRGRYVLLSFSLMLAAMLGCYLYHFLLMAAVPFLTASFGGYQSLIYGILLLPALILASGFYTFSLSARTIFANSLMEKDWDVADFGE</sequence>
<reference evidence="2 3" key="1">
    <citation type="submission" date="2018-05" db="EMBL/GenBank/DDBJ databases">
        <title>Draft genome sequence of Streptococcus panodentis CCUG 70867T.</title>
        <authorList>
            <person name="Salva-Serra F."/>
            <person name="Mendez V."/>
            <person name="Jaen-Luchoro D."/>
            <person name="Gonzales-Siles L."/>
            <person name="Karlsson R."/>
            <person name="Engstrom-Jakobsson H."/>
            <person name="Busquets A."/>
            <person name="Gomila M."/>
            <person name="Pineiro-Iglesias B."/>
            <person name="Bennasar-Figueras A."/>
            <person name="Seeger M."/>
            <person name="Moore E."/>
        </authorList>
    </citation>
    <scope>NUCLEOTIDE SEQUENCE [LARGE SCALE GENOMIC DNA]</scope>
    <source>
        <strain evidence="2 3">CCUG 70867</strain>
    </source>
</reference>
<keyword evidence="1" id="KW-0812">Transmembrane</keyword>
<feature type="transmembrane region" description="Helical" evidence="1">
    <location>
        <begin position="21"/>
        <end position="44"/>
    </location>
</feature>
<name>A0ABS5AUS1_9STRE</name>
<feature type="transmembrane region" description="Helical" evidence="1">
    <location>
        <begin position="148"/>
        <end position="170"/>
    </location>
</feature>
<feature type="transmembrane region" description="Helical" evidence="1">
    <location>
        <begin position="109"/>
        <end position="136"/>
    </location>
</feature>
<feature type="transmembrane region" description="Helical" evidence="1">
    <location>
        <begin position="252"/>
        <end position="272"/>
    </location>
</feature>
<evidence type="ECO:0000256" key="1">
    <source>
        <dbReference type="SAM" id="Phobius"/>
    </source>
</evidence>
<dbReference type="RefSeq" id="WP_209550833.1">
    <property type="nucleotide sequence ID" value="NZ_QFAY01000004.1"/>
</dbReference>